<evidence type="ECO:0000256" key="1">
    <source>
        <dbReference type="ARBA" id="ARBA00004141"/>
    </source>
</evidence>
<evidence type="ECO:0000313" key="7">
    <source>
        <dbReference type="EMBL" id="OMG54752.1"/>
    </source>
</evidence>
<accession>A0A1R1I7N0</accession>
<evidence type="ECO:0000256" key="5">
    <source>
        <dbReference type="SAM" id="SignalP"/>
    </source>
</evidence>
<keyword evidence="8" id="KW-1185">Reference proteome</keyword>
<keyword evidence="2" id="KW-0812">Transmembrane</keyword>
<dbReference type="Proteomes" id="UP000187526">
    <property type="component" value="Unassembled WGS sequence"/>
</dbReference>
<name>A0A1R1I7N0_9RHOO</name>
<dbReference type="Pfam" id="PF13675">
    <property type="entry name" value="PilJ"/>
    <property type="match status" value="1"/>
</dbReference>
<keyword evidence="5" id="KW-0732">Signal</keyword>
<reference evidence="7 8" key="1">
    <citation type="submission" date="2016-10" db="EMBL/GenBank/DDBJ databases">
        <title>Alkaliphiles isolated from bioreactors.</title>
        <authorList>
            <person name="Salah Z."/>
            <person name="Rout S.P."/>
            <person name="Humphreys P.N."/>
        </authorList>
    </citation>
    <scope>NUCLEOTIDE SEQUENCE [LARGE SCALE GENOMIC DNA]</scope>
    <source>
        <strain evidence="7 8">ZS02</strain>
    </source>
</reference>
<feature type="signal peptide" evidence="5">
    <location>
        <begin position="1"/>
        <end position="25"/>
    </location>
</feature>
<evidence type="ECO:0000313" key="8">
    <source>
        <dbReference type="Proteomes" id="UP000187526"/>
    </source>
</evidence>
<sequence length="278" mass="30267">MSRIRILSSICLLSVALFLSHAAIAQGTPPDASRIAQDIAAAGSLRTQSQRLAKLHLQGAMGIDAVRARRDVQSGSDSVDALFGRLAGYAQKPETRRAYLRCATVWLELREVLLRTPAATRDERINQLADDLMIASGKLVLQIESQAEVSGGRLLDLSTRLNMLGQRLARLYLQIQAGDRSQGVRLDVEQARREFATGLGELDAARENSAASRQAIALARNQWIFFDIAISQLDPAVRKDGQAARNVATSSERIAQMLDEASAQYARDYGAGPVTGKR</sequence>
<feature type="chain" id="PRO_5012977804" description="NarX-like N-terminal domain-containing protein" evidence="5">
    <location>
        <begin position="26"/>
        <end position="278"/>
    </location>
</feature>
<organism evidence="7 8">
    <name type="scientific">Azonexus hydrophilus</name>
    <dbReference type="NCBI Taxonomy" id="418702"/>
    <lineage>
        <taxon>Bacteria</taxon>
        <taxon>Pseudomonadati</taxon>
        <taxon>Pseudomonadota</taxon>
        <taxon>Betaproteobacteria</taxon>
        <taxon>Rhodocyclales</taxon>
        <taxon>Azonexaceae</taxon>
        <taxon>Azonexus</taxon>
    </lineage>
</organism>
<keyword evidence="3" id="KW-1133">Transmembrane helix</keyword>
<comment type="caution">
    <text evidence="7">The sequence shown here is derived from an EMBL/GenBank/DDBJ whole genome shotgun (WGS) entry which is preliminary data.</text>
</comment>
<dbReference type="InterPro" id="IPR029095">
    <property type="entry name" value="NarX-like_N"/>
</dbReference>
<proteinExistence type="predicted"/>
<dbReference type="STRING" id="418702.BJN45_06085"/>
<dbReference type="AlphaFoldDB" id="A0A1R1I7N0"/>
<feature type="domain" description="NarX-like N-terminal" evidence="6">
    <location>
        <begin position="34"/>
        <end position="93"/>
    </location>
</feature>
<protein>
    <recommendedName>
        <fullName evidence="6">NarX-like N-terminal domain-containing protein</fullName>
    </recommendedName>
</protein>
<dbReference type="GO" id="GO:0016020">
    <property type="term" value="C:membrane"/>
    <property type="evidence" value="ECO:0007669"/>
    <property type="project" value="UniProtKB-SubCell"/>
</dbReference>
<evidence type="ECO:0000256" key="3">
    <source>
        <dbReference type="ARBA" id="ARBA00022989"/>
    </source>
</evidence>
<evidence type="ECO:0000256" key="2">
    <source>
        <dbReference type="ARBA" id="ARBA00022692"/>
    </source>
</evidence>
<dbReference type="RefSeq" id="WP_076093106.1">
    <property type="nucleotide sequence ID" value="NZ_MTHD01000002.1"/>
</dbReference>
<dbReference type="EMBL" id="MTHD01000002">
    <property type="protein sequence ID" value="OMG54752.1"/>
    <property type="molecule type" value="Genomic_DNA"/>
</dbReference>
<keyword evidence="4" id="KW-0472">Membrane</keyword>
<gene>
    <name evidence="7" type="ORF">BJN45_06085</name>
</gene>
<evidence type="ECO:0000256" key="4">
    <source>
        <dbReference type="ARBA" id="ARBA00023136"/>
    </source>
</evidence>
<comment type="subcellular location">
    <subcellularLocation>
        <location evidence="1">Membrane</location>
        <topology evidence="1">Multi-pass membrane protein</topology>
    </subcellularLocation>
</comment>
<evidence type="ECO:0000259" key="6">
    <source>
        <dbReference type="Pfam" id="PF13675"/>
    </source>
</evidence>